<dbReference type="PANTHER" id="PTHR41521">
    <property type="match status" value="1"/>
</dbReference>
<dbReference type="SUPFAM" id="SSF54909">
    <property type="entry name" value="Dimeric alpha+beta barrel"/>
    <property type="match status" value="1"/>
</dbReference>
<gene>
    <name evidence="2" type="ORF">GCM10009332_05960</name>
</gene>
<accession>A0A917N8P7</accession>
<organism evidence="2 3">
    <name type="scientific">Shewanella gelidii</name>
    <dbReference type="NCBI Taxonomy" id="1642821"/>
    <lineage>
        <taxon>Bacteria</taxon>
        <taxon>Pseudomonadati</taxon>
        <taxon>Pseudomonadota</taxon>
        <taxon>Gammaproteobacteria</taxon>
        <taxon>Alteromonadales</taxon>
        <taxon>Shewanellaceae</taxon>
        <taxon>Shewanella</taxon>
    </lineage>
</organism>
<protein>
    <recommendedName>
        <fullName evidence="1">DUF1330 domain-containing protein</fullName>
    </recommendedName>
</protein>
<evidence type="ECO:0000259" key="1">
    <source>
        <dbReference type="Pfam" id="PF07045"/>
    </source>
</evidence>
<reference evidence="2" key="2">
    <citation type="submission" date="2020-09" db="EMBL/GenBank/DDBJ databases">
        <authorList>
            <person name="Sun Q."/>
            <person name="Ohkuma M."/>
        </authorList>
    </citation>
    <scope>NUCLEOTIDE SEQUENCE</scope>
    <source>
        <strain evidence="2">JCM 30804</strain>
    </source>
</reference>
<keyword evidence="3" id="KW-1185">Reference proteome</keyword>
<dbReference type="PANTHER" id="PTHR41521:SF4">
    <property type="entry name" value="BLR0684 PROTEIN"/>
    <property type="match status" value="1"/>
</dbReference>
<feature type="domain" description="DUF1330" evidence="1">
    <location>
        <begin position="3"/>
        <end position="98"/>
    </location>
</feature>
<evidence type="ECO:0000313" key="3">
    <source>
        <dbReference type="Proteomes" id="UP000613743"/>
    </source>
</evidence>
<dbReference type="RefSeq" id="WP_188917645.1">
    <property type="nucleotide sequence ID" value="NZ_BMPZ01000001.1"/>
</dbReference>
<dbReference type="EMBL" id="BMPZ01000001">
    <property type="protein sequence ID" value="GGI71460.1"/>
    <property type="molecule type" value="Genomic_DNA"/>
</dbReference>
<name>A0A917N8P7_9GAMM</name>
<proteinExistence type="predicted"/>
<dbReference type="InterPro" id="IPR010753">
    <property type="entry name" value="DUF1330"/>
</dbReference>
<comment type="caution">
    <text evidence="2">The sequence shown here is derived from an EMBL/GenBank/DDBJ whole genome shotgun (WGS) entry which is preliminary data.</text>
</comment>
<reference evidence="2" key="1">
    <citation type="journal article" date="2014" name="Int. J. Syst. Evol. Microbiol.">
        <title>Complete genome sequence of Corynebacterium casei LMG S-19264T (=DSM 44701T), isolated from a smear-ripened cheese.</title>
        <authorList>
            <consortium name="US DOE Joint Genome Institute (JGI-PGF)"/>
            <person name="Walter F."/>
            <person name="Albersmeier A."/>
            <person name="Kalinowski J."/>
            <person name="Ruckert C."/>
        </authorList>
    </citation>
    <scope>NUCLEOTIDE SEQUENCE</scope>
    <source>
        <strain evidence="2">JCM 30804</strain>
    </source>
</reference>
<dbReference type="Pfam" id="PF07045">
    <property type="entry name" value="DUF1330"/>
    <property type="match status" value="1"/>
</dbReference>
<sequence length="104" mass="11253">MSCFFIVSYDIESPAQYADYNPGSNHVTLASVAQYGGEILVATQLALHLSGAAKDMTVIIQFPNREAAVAWHEGPEYAQAKSLRLQSTHNITALVVDGLSERVS</sequence>
<evidence type="ECO:0000313" key="2">
    <source>
        <dbReference type="EMBL" id="GGI71460.1"/>
    </source>
</evidence>
<dbReference type="Proteomes" id="UP000613743">
    <property type="component" value="Unassembled WGS sequence"/>
</dbReference>
<dbReference type="AlphaFoldDB" id="A0A917N8P7"/>
<dbReference type="Gene3D" id="3.30.70.100">
    <property type="match status" value="1"/>
</dbReference>
<dbReference type="InterPro" id="IPR011008">
    <property type="entry name" value="Dimeric_a/b-barrel"/>
</dbReference>